<comment type="caution">
    <text evidence="3">The sequence shown here is derived from an EMBL/GenBank/DDBJ whole genome shotgun (WGS) entry which is preliminary data.</text>
</comment>
<dbReference type="SUPFAM" id="SSF53756">
    <property type="entry name" value="UDP-Glycosyltransferase/glycogen phosphorylase"/>
    <property type="match status" value="1"/>
</dbReference>
<reference evidence="3 4" key="1">
    <citation type="submission" date="2022-05" db="EMBL/GenBank/DDBJ databases">
        <authorList>
            <consortium name="Genoscope - CEA"/>
            <person name="William W."/>
        </authorList>
    </citation>
    <scope>NUCLEOTIDE SEQUENCE [LARGE SCALE GENOMIC DNA]</scope>
</reference>
<evidence type="ECO:0000256" key="1">
    <source>
        <dbReference type="SAM" id="MobiDB-lite"/>
    </source>
</evidence>
<feature type="domain" description="Death" evidence="2">
    <location>
        <begin position="554"/>
        <end position="623"/>
    </location>
</feature>
<evidence type="ECO:0000313" key="4">
    <source>
        <dbReference type="Proteomes" id="UP001159405"/>
    </source>
</evidence>
<feature type="compositionally biased region" description="Basic and acidic residues" evidence="1">
    <location>
        <begin position="441"/>
        <end position="461"/>
    </location>
</feature>
<evidence type="ECO:0000313" key="3">
    <source>
        <dbReference type="EMBL" id="CAH3169135.1"/>
    </source>
</evidence>
<dbReference type="InterPro" id="IPR011029">
    <property type="entry name" value="DEATH-like_dom_sf"/>
</dbReference>
<dbReference type="EMBL" id="CALNXK010000148">
    <property type="protein sequence ID" value="CAH3169135.1"/>
    <property type="molecule type" value="Genomic_DNA"/>
</dbReference>
<accession>A0ABN8QRF0</accession>
<dbReference type="Gene3D" id="1.10.533.10">
    <property type="entry name" value="Death Domain, Fas"/>
    <property type="match status" value="1"/>
</dbReference>
<dbReference type="Proteomes" id="UP001159405">
    <property type="component" value="Unassembled WGS sequence"/>
</dbReference>
<dbReference type="Pfam" id="PF20706">
    <property type="entry name" value="GT4-conflict"/>
    <property type="match status" value="1"/>
</dbReference>
<protein>
    <recommendedName>
        <fullName evidence="2">Death domain-containing protein</fullName>
    </recommendedName>
</protein>
<dbReference type="InterPro" id="IPR000488">
    <property type="entry name" value="Death_dom"/>
</dbReference>
<proteinExistence type="predicted"/>
<sequence>MESESGYFSLGTQDSSYAPPKKKDILKVLFATNAEGWNITANDQLVIDLAKNPGVKVYGLVPKSTQEQRDLAKKSNIELVDAKRRLGYSEEELIAHPPDNLDIDIVIIHSYGRNLGKQAQEIKEKKNCKWVHVVHTISEELANYMQKVSSTDAANPELSDHELQLALCEEADIIIAIGPKVADACKRALRHCGKHKDVITMTPGIIHDLAGVHTVYEGGEKFHVMISATYPSKYFKVKGCDIAAKAITLLDLSYNLIFVVLPNDDAEVVNSQLEGLISLSQFTVKHVPRSTENWRKQLCQVDLVILPSAEGFGTICVRAISAGVPVLSSGNSGFGMALKKLPSGKMHVLDSEKPQDWADKIRELRDKGPTQLAREAKQLREEYMTQYCWKDQCDKLVNILMEIVPSKQESQKVGVEHAEKITQAMKYAESGMQQLEIKNLGEQEHDTVDEGDKNPDRRMGQENEECVESEVDKLHMPQQEEGSGVTKASVEETGITDQKTDSLAQKNIAHDAVDGGVSMQTKRSRLSTSVKNIPYALLGRICLKLNTSSDLYFNDFRMLGKLMEIERDFIEFCGQPRNSNPTHQILTHWWKTTREPTVEKLIEMLKDEHMQRMDVVEILEDWVEKGDSKYSIN</sequence>
<name>A0ABN8QRF0_9CNID</name>
<evidence type="ECO:0000259" key="2">
    <source>
        <dbReference type="Pfam" id="PF00531"/>
    </source>
</evidence>
<dbReference type="SUPFAM" id="SSF47986">
    <property type="entry name" value="DEATH domain"/>
    <property type="match status" value="1"/>
</dbReference>
<dbReference type="Gene3D" id="3.40.50.2000">
    <property type="entry name" value="Glycogen Phosphorylase B"/>
    <property type="match status" value="1"/>
</dbReference>
<dbReference type="Pfam" id="PF00531">
    <property type="entry name" value="Death"/>
    <property type="match status" value="1"/>
</dbReference>
<keyword evidence="4" id="KW-1185">Reference proteome</keyword>
<feature type="region of interest" description="Disordered" evidence="1">
    <location>
        <begin position="441"/>
        <end position="489"/>
    </location>
</feature>
<gene>
    <name evidence="3" type="ORF">PLOB_00009607</name>
</gene>
<organism evidence="3 4">
    <name type="scientific">Porites lobata</name>
    <dbReference type="NCBI Taxonomy" id="104759"/>
    <lineage>
        <taxon>Eukaryota</taxon>
        <taxon>Metazoa</taxon>
        <taxon>Cnidaria</taxon>
        <taxon>Anthozoa</taxon>
        <taxon>Hexacorallia</taxon>
        <taxon>Scleractinia</taxon>
        <taxon>Fungiina</taxon>
        <taxon>Poritidae</taxon>
        <taxon>Porites</taxon>
    </lineage>
</organism>